<dbReference type="AlphaFoldDB" id="V9R8S4"/>
<dbReference type="STRING" id="1423892.EMUR_01820"/>
<dbReference type="RefSeq" id="WP_024071986.1">
    <property type="nucleotide sequence ID" value="NC_023063.1"/>
</dbReference>
<evidence type="ECO:0000313" key="3">
    <source>
        <dbReference type="Proteomes" id="UP000018689"/>
    </source>
</evidence>
<dbReference type="KEGG" id="emr:EMUR_01825"/>
<name>V9R8S4_9RICK</name>
<organism evidence="1 3">
    <name type="scientific">Ehrlichia muris AS145</name>
    <dbReference type="NCBI Taxonomy" id="1423892"/>
    <lineage>
        <taxon>Bacteria</taxon>
        <taxon>Pseudomonadati</taxon>
        <taxon>Pseudomonadota</taxon>
        <taxon>Alphaproteobacteria</taxon>
        <taxon>Rickettsiales</taxon>
        <taxon>Anaplasmataceae</taxon>
        <taxon>Ehrlichia</taxon>
    </lineage>
</organism>
<proteinExistence type="predicted"/>
<accession>V9R8S4</accession>
<protein>
    <submittedName>
        <fullName evidence="1">Uncharacterized protein</fullName>
    </submittedName>
</protein>
<dbReference type="HOGENOM" id="CLU_2478425_0_0_5"/>
<reference evidence="1 3" key="1">
    <citation type="journal article" date="2014" name="Genome Announc.">
        <title>Complete Genome Sequence of Ehrlichia muris Strain AS145T, a Model Monocytotropic Ehrlichia Strain.</title>
        <authorList>
            <person name="Thirumalapura N.R."/>
            <person name="Qin X."/>
            <person name="Kuriakose J.A."/>
            <person name="Walker D.H."/>
        </authorList>
    </citation>
    <scope>NUCLEOTIDE SEQUENCE [LARGE SCALE GENOMIC DNA]</scope>
    <source>
        <strain evidence="1">AS145</strain>
        <strain evidence="3">AS154</strain>
    </source>
</reference>
<dbReference type="OrthoDB" id="7163215at2"/>
<dbReference type="Proteomes" id="UP000018689">
    <property type="component" value="Chromosome"/>
</dbReference>
<sequence>MYYYSNILGISYVFVFPQFKRHFDFMLDKLIYFNVFAKSQIVEIHGIVEVVLMPDRVEDLLEQDTFTLGILAAQLIVRNQTLYGSLS</sequence>
<gene>
    <name evidence="1" type="ORF">EMUR_01820</name>
    <name evidence="2" type="ORF">EMUR_01825</name>
</gene>
<dbReference type="EMBL" id="CP006917">
    <property type="protein sequence ID" value="AHC39698.1"/>
    <property type="molecule type" value="Genomic_DNA"/>
</dbReference>
<dbReference type="PATRIC" id="fig|1423892.3.peg.370"/>
<keyword evidence="3" id="KW-1185">Reference proteome</keyword>
<dbReference type="KEGG" id="emr:EMUR_01820"/>
<evidence type="ECO:0000313" key="2">
    <source>
        <dbReference type="EMBL" id="AHC39699.1"/>
    </source>
</evidence>
<evidence type="ECO:0000313" key="1">
    <source>
        <dbReference type="EMBL" id="AHC39698.1"/>
    </source>
</evidence>
<dbReference type="EMBL" id="CP006917">
    <property type="protein sequence ID" value="AHC39699.1"/>
    <property type="molecule type" value="Genomic_DNA"/>
</dbReference>